<evidence type="ECO:0000259" key="3">
    <source>
        <dbReference type="Pfam" id="PF19040"/>
    </source>
</evidence>
<dbReference type="EMBL" id="LNQB01000027">
    <property type="protein sequence ID" value="OAP50499.1"/>
    <property type="molecule type" value="Genomic_DNA"/>
</dbReference>
<keyword evidence="1" id="KW-0812">Transmembrane</keyword>
<feature type="transmembrane region" description="Helical" evidence="1">
    <location>
        <begin position="254"/>
        <end position="271"/>
    </location>
</feature>
<protein>
    <submittedName>
        <fullName evidence="4">Acyltransferase</fullName>
    </submittedName>
</protein>
<feature type="domain" description="Acyltransferase 3" evidence="2">
    <location>
        <begin position="14"/>
        <end position="338"/>
    </location>
</feature>
<dbReference type="Proteomes" id="UP000078507">
    <property type="component" value="Unassembled WGS sequence"/>
</dbReference>
<reference evidence="4 5" key="1">
    <citation type="submission" date="2015-11" db="EMBL/GenBank/DDBJ databases">
        <title>Ensifer anhuiense sp. nov., an effective nitrogen fixation bacterium with Glycine soja.</title>
        <authorList>
            <person name="Yan H."/>
            <person name="Chen W."/>
        </authorList>
    </citation>
    <scope>NUCLEOTIDE SEQUENCE [LARGE SCALE GENOMIC DNA]</scope>
    <source>
        <strain evidence="4 5">LMG 7837</strain>
    </source>
</reference>
<feature type="transmembrane region" description="Helical" evidence="1">
    <location>
        <begin position="143"/>
        <end position="164"/>
    </location>
</feature>
<dbReference type="GO" id="GO:0016020">
    <property type="term" value="C:membrane"/>
    <property type="evidence" value="ECO:0007669"/>
    <property type="project" value="TreeGrafter"/>
</dbReference>
<feature type="transmembrane region" description="Helical" evidence="1">
    <location>
        <begin position="232"/>
        <end position="248"/>
    </location>
</feature>
<dbReference type="InterPro" id="IPR050879">
    <property type="entry name" value="Acyltransferase_3"/>
</dbReference>
<dbReference type="Pfam" id="PF19040">
    <property type="entry name" value="SGNH"/>
    <property type="match status" value="1"/>
</dbReference>
<organism evidence="4 5">
    <name type="scientific">Sinorhizobium saheli</name>
    <dbReference type="NCBI Taxonomy" id="36856"/>
    <lineage>
        <taxon>Bacteria</taxon>
        <taxon>Pseudomonadati</taxon>
        <taxon>Pseudomonadota</taxon>
        <taxon>Alphaproteobacteria</taxon>
        <taxon>Hyphomicrobiales</taxon>
        <taxon>Rhizobiaceae</taxon>
        <taxon>Sinorhizobium/Ensifer group</taxon>
        <taxon>Sinorhizobium</taxon>
    </lineage>
</organism>
<name>A0A178YSJ8_SINSA</name>
<proteinExistence type="predicted"/>
<dbReference type="GO" id="GO:0016747">
    <property type="term" value="F:acyltransferase activity, transferring groups other than amino-acyl groups"/>
    <property type="evidence" value="ECO:0007669"/>
    <property type="project" value="InterPro"/>
</dbReference>
<feature type="transmembrane region" description="Helical" evidence="1">
    <location>
        <begin position="198"/>
        <end position="220"/>
    </location>
</feature>
<feature type="transmembrane region" description="Helical" evidence="1">
    <location>
        <begin position="320"/>
        <end position="338"/>
    </location>
</feature>
<dbReference type="AlphaFoldDB" id="A0A178YSJ8"/>
<comment type="caution">
    <text evidence="4">The sequence shown here is derived from an EMBL/GenBank/DDBJ whole genome shotgun (WGS) entry which is preliminary data.</text>
</comment>
<keyword evidence="5" id="KW-1185">Reference proteome</keyword>
<feature type="transmembrane region" description="Helical" evidence="1">
    <location>
        <begin position="359"/>
        <end position="377"/>
    </location>
</feature>
<feature type="transmembrane region" description="Helical" evidence="1">
    <location>
        <begin position="80"/>
        <end position="99"/>
    </location>
</feature>
<dbReference type="GO" id="GO:0009103">
    <property type="term" value="P:lipopolysaccharide biosynthetic process"/>
    <property type="evidence" value="ECO:0007669"/>
    <property type="project" value="TreeGrafter"/>
</dbReference>
<gene>
    <name evidence="4" type="ORF">ATB98_14960</name>
</gene>
<dbReference type="Pfam" id="PF01757">
    <property type="entry name" value="Acyl_transf_3"/>
    <property type="match status" value="1"/>
</dbReference>
<keyword evidence="4" id="KW-0808">Transferase</keyword>
<keyword evidence="4" id="KW-0012">Acyltransferase</keyword>
<dbReference type="InterPro" id="IPR002656">
    <property type="entry name" value="Acyl_transf_3_dom"/>
</dbReference>
<sequence>MATRTEPHHFRMDIEGLRAVAVLGVIAFHFGMTGLPGGFVGVDIFFVISGYLITRHIQLEIDRTGSLDLLRFYGRRARRLLPASCFVILATLFFGYFILSPPEQQLYSKGSFYASAYMINLWLISAAVDYFAPDASNNPFIHFWSLSIEEQFYLVWPALLLLCARLRPGRYGLYVPMALVGVISFAFCWRYTVISEPWAFYFSPFRAWEFACGGLASIVSEEAAKRFRLTPVFGWIGIGLIMTAYFGMTEDVPFPGLIALVPVAGTVMVLLSGTRTGLAGPQILLSLPPLQWIGRISYSLYLWHWPVIVYSGILKPELTIFERFLCLALILGLSVLSYRFVENPMRRNPWLMATTSRSLGFAALLTACGTTVAYGSARLANHNIDPQQNLILQSAERDSSARQFDGGCLLNAQQVQPKPCVFGAENAGKTIVLFGDSHADHWSTPLISIAKANRWQLVTYLKSSCPAADITIWNSMLVRDYDECDRWRELAMREIATRKPDMVIISEYSSAYVKNDINIISAHQIDAATWARGLRKTVDALGSAATKIAVLRDGPVHKTYLDKCVARALWQKRGPETCDTPRSEAMEEMIPDAERKAISDIRNASYVDITDLFCNGTTCPAMIGGKLTFRDRHHIATPFAATLAGPLQRELFGTMNAGAPTN</sequence>
<evidence type="ECO:0000256" key="1">
    <source>
        <dbReference type="SAM" id="Phobius"/>
    </source>
</evidence>
<feature type="domain" description="SGNH" evidence="3">
    <location>
        <begin position="416"/>
        <end position="645"/>
    </location>
</feature>
<dbReference type="SUPFAM" id="SSF52266">
    <property type="entry name" value="SGNH hydrolase"/>
    <property type="match status" value="1"/>
</dbReference>
<dbReference type="RefSeq" id="WP_066867618.1">
    <property type="nucleotide sequence ID" value="NZ_LNQB01000027.1"/>
</dbReference>
<feature type="transmembrane region" description="Helical" evidence="1">
    <location>
        <begin position="171"/>
        <end position="192"/>
    </location>
</feature>
<evidence type="ECO:0000313" key="5">
    <source>
        <dbReference type="Proteomes" id="UP000078507"/>
    </source>
</evidence>
<accession>A0A178YSJ8</accession>
<keyword evidence="1" id="KW-1133">Transmembrane helix</keyword>
<feature type="transmembrane region" description="Helical" evidence="1">
    <location>
        <begin position="292"/>
        <end position="314"/>
    </location>
</feature>
<dbReference type="OrthoDB" id="9796461at2"/>
<feature type="transmembrane region" description="Helical" evidence="1">
    <location>
        <begin position="20"/>
        <end position="53"/>
    </location>
</feature>
<dbReference type="InterPro" id="IPR043968">
    <property type="entry name" value="SGNH"/>
</dbReference>
<keyword evidence="1" id="KW-0472">Membrane</keyword>
<dbReference type="PANTHER" id="PTHR23028:SF53">
    <property type="entry name" value="ACYL_TRANSF_3 DOMAIN-CONTAINING PROTEIN"/>
    <property type="match status" value="1"/>
</dbReference>
<dbReference type="PANTHER" id="PTHR23028">
    <property type="entry name" value="ACETYLTRANSFERASE"/>
    <property type="match status" value="1"/>
</dbReference>
<evidence type="ECO:0000313" key="4">
    <source>
        <dbReference type="EMBL" id="OAP50499.1"/>
    </source>
</evidence>
<dbReference type="STRING" id="36856.ATB98_14960"/>
<feature type="transmembrane region" description="Helical" evidence="1">
    <location>
        <begin position="111"/>
        <end position="131"/>
    </location>
</feature>
<evidence type="ECO:0000259" key="2">
    <source>
        <dbReference type="Pfam" id="PF01757"/>
    </source>
</evidence>